<dbReference type="OrthoDB" id="5402633at2759"/>
<dbReference type="EMBL" id="JH767566">
    <property type="protein sequence ID" value="EON63967.1"/>
    <property type="molecule type" value="Genomic_DNA"/>
</dbReference>
<organism evidence="3 4">
    <name type="scientific">Coniosporium apollinis (strain CBS 100218)</name>
    <name type="common">Rock-inhabiting black yeast</name>
    <dbReference type="NCBI Taxonomy" id="1168221"/>
    <lineage>
        <taxon>Eukaryota</taxon>
        <taxon>Fungi</taxon>
        <taxon>Dikarya</taxon>
        <taxon>Ascomycota</taxon>
        <taxon>Pezizomycotina</taxon>
        <taxon>Dothideomycetes</taxon>
        <taxon>Dothideomycetes incertae sedis</taxon>
        <taxon>Coniosporium</taxon>
    </lineage>
</organism>
<accession>R7YPZ5</accession>
<dbReference type="GO" id="GO:0000750">
    <property type="term" value="P:pheromone-dependent signal transduction involved in conjugation with cellular fusion"/>
    <property type="evidence" value="ECO:0007669"/>
    <property type="project" value="TreeGrafter"/>
</dbReference>
<feature type="transmembrane region" description="Helical" evidence="2">
    <location>
        <begin position="48"/>
        <end position="69"/>
    </location>
</feature>
<keyword evidence="2" id="KW-0812">Transmembrane</keyword>
<dbReference type="Gene3D" id="1.10.287.920">
    <property type="entry name" value="Pheromone alpha factor receptor"/>
    <property type="match status" value="1"/>
</dbReference>
<feature type="transmembrane region" description="Helical" evidence="2">
    <location>
        <begin position="245"/>
        <end position="266"/>
    </location>
</feature>
<feature type="compositionally biased region" description="Polar residues" evidence="1">
    <location>
        <begin position="332"/>
        <end position="346"/>
    </location>
</feature>
<dbReference type="STRING" id="1168221.R7YPZ5"/>
<dbReference type="RefSeq" id="XP_007779284.1">
    <property type="nucleotide sequence ID" value="XM_007781094.1"/>
</dbReference>
<reference evidence="4" key="1">
    <citation type="submission" date="2012-06" db="EMBL/GenBank/DDBJ databases">
        <title>The genome sequence of Coniosporium apollinis CBS 100218.</title>
        <authorList>
            <consortium name="The Broad Institute Genome Sequencing Platform"/>
            <person name="Cuomo C."/>
            <person name="Gorbushina A."/>
            <person name="Noack S."/>
            <person name="Walker B."/>
            <person name="Young S.K."/>
            <person name="Zeng Q."/>
            <person name="Gargeya S."/>
            <person name="Fitzgerald M."/>
            <person name="Haas B."/>
            <person name="Abouelleil A."/>
            <person name="Alvarado L."/>
            <person name="Arachchi H.M."/>
            <person name="Berlin A.M."/>
            <person name="Chapman S.B."/>
            <person name="Goldberg J."/>
            <person name="Griggs A."/>
            <person name="Gujja S."/>
            <person name="Hansen M."/>
            <person name="Howarth C."/>
            <person name="Imamovic A."/>
            <person name="Larimer J."/>
            <person name="McCowan C."/>
            <person name="Montmayeur A."/>
            <person name="Murphy C."/>
            <person name="Neiman D."/>
            <person name="Pearson M."/>
            <person name="Priest M."/>
            <person name="Roberts A."/>
            <person name="Saif S."/>
            <person name="Shea T."/>
            <person name="Sisk P."/>
            <person name="Sykes S."/>
            <person name="Wortman J."/>
            <person name="Nusbaum C."/>
            <person name="Birren B."/>
        </authorList>
    </citation>
    <scope>NUCLEOTIDE SEQUENCE [LARGE SCALE GENOMIC DNA]</scope>
    <source>
        <strain evidence="4">CBS 100218</strain>
    </source>
</reference>
<protein>
    <recommendedName>
        <fullName evidence="5">Pheromone alpha factor receptor</fullName>
    </recommendedName>
</protein>
<proteinExistence type="predicted"/>
<dbReference type="PANTHER" id="PTHR28009:SF1">
    <property type="entry name" value="PHEROMONE ALPHA FACTOR RECEPTOR"/>
    <property type="match status" value="1"/>
</dbReference>
<evidence type="ECO:0000313" key="4">
    <source>
        <dbReference type="Proteomes" id="UP000016924"/>
    </source>
</evidence>
<keyword evidence="2" id="KW-0472">Membrane</keyword>
<feature type="transmembrane region" description="Helical" evidence="2">
    <location>
        <begin position="272"/>
        <end position="294"/>
    </location>
</feature>
<evidence type="ECO:0008006" key="5">
    <source>
        <dbReference type="Google" id="ProtNLM"/>
    </source>
</evidence>
<dbReference type="PANTHER" id="PTHR28009">
    <property type="entry name" value="PHEROMONE ALPHA FACTOR RECEPTOR"/>
    <property type="match status" value="1"/>
</dbReference>
<name>R7YPZ5_CONA1</name>
<keyword evidence="4" id="KW-1185">Reference proteome</keyword>
<feature type="compositionally biased region" description="Basic and acidic residues" evidence="1">
    <location>
        <begin position="309"/>
        <end position="320"/>
    </location>
</feature>
<sequence length="377" mass="41038">MDASTDTPTSTPDFDPFHQSFTILFPDGTPFNFTVDDINAYTQYGIRITINFSSQIGACLMVLVVLLMLTKQEKRRSPIFILNALALALGVIRNVLLCMYFTGPWYHPYAVFALDYSRVPQTQYGISITSSTLTLLVLILVEISLILQIRVMCVTATSVLRFWIAVLSITMAMIAIGFRFAYTVLNAIAIRAVESFTKYEWLGSATNITATISICVFSAIFTARLGLAIRQRKRLGLHQFGPMQILFVMGCQTMVIPACFSLLQYIANESEVPYFSAQVLTVVSIFLPLSSLWASASLGDNSKASNGPDAHRTLLKDDTSHGTGGSAGGKASLTTDTTASRASTLPPSKARKADDDLEAGDGGLLAHTSSNLAKEKH</sequence>
<dbReference type="HOGENOM" id="CLU_035056_1_1_1"/>
<evidence type="ECO:0000313" key="3">
    <source>
        <dbReference type="EMBL" id="EON63967.1"/>
    </source>
</evidence>
<dbReference type="InterPro" id="IPR027458">
    <property type="entry name" value="STE2_TM1-TM2_sf"/>
</dbReference>
<dbReference type="CDD" id="cd14939">
    <property type="entry name" value="7tmD_STE2"/>
    <property type="match status" value="1"/>
</dbReference>
<dbReference type="AlphaFoldDB" id="R7YPZ5"/>
<feature type="transmembrane region" description="Helical" evidence="2">
    <location>
        <begin position="159"/>
        <end position="181"/>
    </location>
</feature>
<dbReference type="Pfam" id="PF02116">
    <property type="entry name" value="STE2"/>
    <property type="match status" value="1"/>
</dbReference>
<dbReference type="GeneID" id="19900507"/>
<evidence type="ECO:0000256" key="1">
    <source>
        <dbReference type="SAM" id="MobiDB-lite"/>
    </source>
</evidence>
<dbReference type="OMA" id="FANCIFQ"/>
<feature type="compositionally biased region" description="Polar residues" evidence="1">
    <location>
        <begin position="367"/>
        <end position="377"/>
    </location>
</feature>
<dbReference type="GO" id="GO:0038038">
    <property type="term" value="C:G protein-coupled receptor homodimeric complex"/>
    <property type="evidence" value="ECO:0007669"/>
    <property type="project" value="TreeGrafter"/>
</dbReference>
<dbReference type="InterPro" id="IPR000366">
    <property type="entry name" value="GPCR_STE2"/>
</dbReference>
<dbReference type="eggNOG" id="ENOG502QTV4">
    <property type="taxonomic scope" value="Eukaryota"/>
</dbReference>
<dbReference type="Proteomes" id="UP000016924">
    <property type="component" value="Unassembled WGS sequence"/>
</dbReference>
<gene>
    <name evidence="3" type="ORF">W97_03196</name>
</gene>
<feature type="region of interest" description="Disordered" evidence="1">
    <location>
        <begin position="301"/>
        <end position="377"/>
    </location>
</feature>
<dbReference type="PRINTS" id="PR00250">
    <property type="entry name" value="GPCRSTE2"/>
</dbReference>
<dbReference type="GO" id="GO:0004932">
    <property type="term" value="F:mating-type factor pheromone receptor activity"/>
    <property type="evidence" value="ECO:0007669"/>
    <property type="project" value="InterPro"/>
</dbReference>
<evidence type="ECO:0000256" key="2">
    <source>
        <dbReference type="SAM" id="Phobius"/>
    </source>
</evidence>
<feature type="transmembrane region" description="Helical" evidence="2">
    <location>
        <begin position="201"/>
        <end position="225"/>
    </location>
</feature>
<feature type="transmembrane region" description="Helical" evidence="2">
    <location>
        <begin position="123"/>
        <end position="147"/>
    </location>
</feature>
<feature type="transmembrane region" description="Helical" evidence="2">
    <location>
        <begin position="81"/>
        <end position="103"/>
    </location>
</feature>
<keyword evidence="2" id="KW-1133">Transmembrane helix</keyword>